<feature type="region of interest" description="Disordered" evidence="11">
    <location>
        <begin position="2021"/>
        <end position="2061"/>
    </location>
</feature>
<feature type="compositionally biased region" description="Pro residues" evidence="11">
    <location>
        <begin position="1436"/>
        <end position="1449"/>
    </location>
</feature>
<feature type="region of interest" description="Disordered" evidence="11">
    <location>
        <begin position="1040"/>
        <end position="1067"/>
    </location>
</feature>
<feature type="region of interest" description="Disordered" evidence="11">
    <location>
        <begin position="2074"/>
        <end position="2129"/>
    </location>
</feature>
<feature type="compositionally biased region" description="Low complexity" evidence="11">
    <location>
        <begin position="432"/>
        <end position="444"/>
    </location>
</feature>
<keyword evidence="6" id="KW-0540">Nuclease</keyword>
<dbReference type="CDD" id="cd07718">
    <property type="entry name" value="RNaseZ_ELAC1_ELAC2-C-term-like_MBL-fold"/>
    <property type="match status" value="1"/>
</dbReference>
<sequence length="2322" mass="227288">MSSSVEIKFISAASDGVGPALLLTIPRGRTATPAQYLVNAPEGFARLVLEHRCRPGAGLRALLLTSLTPSAQGGLAGLLLRLRQDGHAALRVVGPAGLHDVVSGLAAFVRCTHPALTLSPLTAAQQGPVHEDECIEVRPLWSSFLLWQVPDWLSAGGVDGGCDGDAGAAAAEAAAASSESTSSADTSSSEGSPVSGSSSGPEQQKQEQQKQGAESDGGGGVGQELLAKGAALLAAAAGAPPASGRSKGQATGGGQSTGGGDSGNTAQPQPAAQAARAVRDVNGAMGTTAAVACVQDGGGLGDSVEEQEEAGLTRPLKRQRGATAGTLPKSQSPGAAPGAAATTQAEAAAAAVAAAVAPASGGAAEEATAVDRLAALRGSILRTRAAAAALLSAAGKSVQHSKAAKAAGKAAAAPVTDSSDSTGGAPVGGAGASAWTTSAVSSQSSDEDADDADVAASGDNAAKGSRGGDAGAGVGGGDVQYRGLNFTLAPSGVVGAGDATAAAAAAGRDGGEAAGAPTAGGCGVWVPPGCIPPVHVSQSATGLGRKLKFADSSDEEREQAEAEADGGAAGGRARSAAAANGHAVKGRMGDKDTSGGSSTSSSSSEDDTSSSSSISGSGSGSGTEGEARGAAAQLGKRARGGAAAAPAAVQALPRPPAGSKEDLFSQLDNLFMARAGFGAAGAGAAATAAAAVPGAARGRGGRSGRGRGGRAGRGNAEVAVAAAAATGGAPAARPVLHTKRAGGGGAHAAPGPMDAALRAQVLAQLTKAAAAPAALTGSGGPGAKVAAPARGATALVAHVAATVLAHPTSILAGVPRGRVARDAATAAANASGRAAAAAAAAGAQGPGHGATSGFRQGAALTQPPLGYLIYLKPTRQVLLLATPQDAAGVDALAAHPAVALLAAAQPGLLMAVVHLTAPPLARRQQYKSFVRQVPGPHVWTNGGGHAAGGGSDGAEPVRLGARAATRNGTSASGAGAAADEEPGHLKLPGAGSKAGVSGSKAGGGPLLGLGHLGSCRVSMRLNAVAPALFPLPFVLRKQSIGSSTSSGSGATGHAGSGSSNTKATTCAGGKGVAEPLGTGDGGAAVAGGAPSDTDASGTVLFEIASAIAGTTAAASAADKTEPETGADASTASRVAKAEALAAPRKLPRHLHASLLSRLTASVFSPAAATKGGVGGGSSVGGKAPQAPRVQLSWSHGTLGDANGGAGREALADAWGAGGAGSAAAPSVGVVGVAEATAVAAALPCAAALQAAMLAERSGSGLQQMLAALHAAFPRLASAAEARRLLAPPPLHLMLHRFKQHQHQQPREPGNQAQQQQQQQQQQQSHYQHHQTYQQQPQQLQQQQQPHPDLHGPPPYFNGHGPATVPEHTTWHQQQPLQHQPPQSYQPPYGDYGGGSSSPMQYGCSAEAELTAAAAAYGPAEYVGAVMRPEWSYGRPPPPPVPLQLPPYAPQPYGQQQQQPPYQGTGAAPPPYGWQQGWQQGPPPAPPQAGQQQGWLVQGVPPPPYGHPGGYHSTAAMGPGGHHGPWQPPAGPYPPGHPLPEPAPGDSVAGAAASPSVPNRQVAAELREALRRKAAAAVSAAAPTATAEAVAPAGPTASQSAAGAPQDGKLAHSGGDGDIADNRLAARFVRQRLKADGLDGVPAAAAAAVLLPGQTATADAGPEGGAAAAGDANRSRAQQLRSAMRKGEATLLGAVAPPLGATSSLATAPQPEGAVPSPTPSDSQAQTAHRDLTAQAPLTETARAEAEGVLGEAATEALATEEAAAALAAYRAQLTGRAVADPSASVTATAPGAAAGTAAAAAPHRGTQGCEGSGPADDAQVPPYLRHLATAAAGAAAGATAGAAAPAVGDVSVMFLGTGSAEPSKYRGASAVLLRGLRRGGTNTSSSGQEPAGSAEGYGGGVGGGGGGGGAGISKAAGSIGGASSTGAVLIDAGEGTYGALVRWLGPKGAVAQVAALSLVWLSHKHPDHILGLPALLEARPPEAPPLLVVGPQEVAEWLSKIAHLHPHWHFTFVHCAHFAGSGPAPGGQEPQPLSHPQGLAPPSQPTWHAPQQQQQQQPADALFSAPQGLIATQARRGGRGGGRGAAGRGDPGPGPGNGNDGDQGAAPWGPAGGGGGWPSPEWRSGGGGADAAWEVAQGRAAAAAVCGSLGLVRWQSVAVHHCRDAWGLVLEHADGWKLVYSGDTRPCPALVAAGRGATLLIHEATFEPCLEQQARGKRHSTSAEAAAVAAAMGAYRTVLTHFSQRYPRVPGGIDAWALPLRCRPAIAFDGMLLPLAALPQLPHVMPPLALALGEPPAAAVGAKAAAVGAMEVQEEMQVQDDE</sequence>
<proteinExistence type="inferred from homology"/>
<keyword evidence="8" id="KW-0255">Endonuclease</keyword>
<feature type="region of interest" description="Disordered" evidence="11">
    <location>
        <begin position="1877"/>
        <end position="1899"/>
    </location>
</feature>
<comment type="cofactor">
    <cofactor evidence="2">
        <name>Zn(2+)</name>
        <dbReference type="ChEBI" id="CHEBI:29105"/>
    </cofactor>
</comment>
<feature type="region of interest" description="Disordered" evidence="11">
    <location>
        <begin position="302"/>
        <end position="341"/>
    </location>
</feature>
<dbReference type="OrthoDB" id="527344at2759"/>
<feature type="region of interest" description="Disordered" evidence="11">
    <location>
        <begin position="411"/>
        <end position="471"/>
    </location>
</feature>
<keyword evidence="10" id="KW-0862">Zinc</keyword>
<evidence type="ECO:0000256" key="3">
    <source>
        <dbReference type="ARBA" id="ARBA00007823"/>
    </source>
</evidence>
<dbReference type="SUPFAM" id="SSF56281">
    <property type="entry name" value="Metallo-hydrolase/oxidoreductase"/>
    <property type="match status" value="1"/>
</dbReference>
<feature type="region of interest" description="Disordered" evidence="11">
    <location>
        <begin position="1660"/>
        <end position="1684"/>
    </location>
</feature>
<keyword evidence="7" id="KW-0479">Metal-binding</keyword>
<feature type="compositionally biased region" description="Gly residues" evidence="11">
    <location>
        <begin position="250"/>
        <end position="262"/>
    </location>
</feature>
<dbReference type="PANTHER" id="PTHR12553:SF70">
    <property type="entry name" value="RIBONUCLEASE Z"/>
    <property type="match status" value="1"/>
</dbReference>
<feature type="compositionally biased region" description="Low complexity" evidence="11">
    <location>
        <begin position="266"/>
        <end position="276"/>
    </location>
</feature>
<feature type="compositionally biased region" description="Low complexity" evidence="11">
    <location>
        <begin position="1660"/>
        <end position="1671"/>
    </location>
</feature>
<dbReference type="PANTHER" id="PTHR12553">
    <property type="entry name" value="ZINC PHOSPHODIESTERASE ELAC PROTEIN 2"/>
    <property type="match status" value="1"/>
</dbReference>
<feature type="compositionally biased region" description="Low complexity" evidence="11">
    <location>
        <begin position="628"/>
        <end position="639"/>
    </location>
</feature>
<feature type="compositionally biased region" description="Low complexity" evidence="11">
    <location>
        <begin position="594"/>
        <end position="616"/>
    </location>
</feature>
<comment type="similarity">
    <text evidence="3">Belongs to the RNase Z family.</text>
</comment>
<feature type="compositionally biased region" description="Gly residues" evidence="11">
    <location>
        <begin position="2079"/>
        <end position="2101"/>
    </location>
</feature>
<dbReference type="InterPro" id="IPR036866">
    <property type="entry name" value="RibonucZ/Hydroxyglut_hydro"/>
</dbReference>
<dbReference type="EMBL" id="JAEHOD010000022">
    <property type="protein sequence ID" value="KAG2447367.1"/>
    <property type="molecule type" value="Genomic_DNA"/>
</dbReference>
<evidence type="ECO:0000256" key="10">
    <source>
        <dbReference type="ARBA" id="ARBA00022833"/>
    </source>
</evidence>
<dbReference type="GO" id="GO:1990180">
    <property type="term" value="P:mitochondrial tRNA 3'-end processing"/>
    <property type="evidence" value="ECO:0007669"/>
    <property type="project" value="TreeGrafter"/>
</dbReference>
<comment type="caution">
    <text evidence="13">The sequence shown here is derived from an EMBL/GenBank/DDBJ whole genome shotgun (WGS) entry which is preliminary data.</text>
</comment>
<keyword evidence="14" id="KW-1185">Reference proteome</keyword>
<feature type="compositionally biased region" description="Low complexity" evidence="11">
    <location>
        <begin position="1450"/>
        <end position="1479"/>
    </location>
</feature>
<feature type="domain" description="Metallo-beta-lactamase" evidence="12">
    <location>
        <begin position="2163"/>
        <end position="2242"/>
    </location>
</feature>
<evidence type="ECO:0000256" key="5">
    <source>
        <dbReference type="ARBA" id="ARBA00022694"/>
    </source>
</evidence>
<evidence type="ECO:0000256" key="7">
    <source>
        <dbReference type="ARBA" id="ARBA00022723"/>
    </source>
</evidence>
<dbReference type="Gene3D" id="3.60.15.10">
    <property type="entry name" value="Ribonuclease Z/Hydroxyacylglutathione hydrolase-like"/>
    <property type="match status" value="2"/>
</dbReference>
<feature type="region of interest" description="Disordered" evidence="11">
    <location>
        <begin position="964"/>
        <end position="997"/>
    </location>
</feature>
<evidence type="ECO:0000256" key="1">
    <source>
        <dbReference type="ARBA" id="ARBA00000402"/>
    </source>
</evidence>
<evidence type="ECO:0000256" key="11">
    <source>
        <dbReference type="SAM" id="MobiDB-lite"/>
    </source>
</evidence>
<feature type="region of interest" description="Disordered" evidence="11">
    <location>
        <begin position="238"/>
        <end position="277"/>
    </location>
</feature>
<keyword evidence="9" id="KW-0378">Hydrolase</keyword>
<feature type="compositionally biased region" description="Low complexity" evidence="11">
    <location>
        <begin position="173"/>
        <end position="203"/>
    </location>
</feature>
<keyword evidence="5" id="KW-0819">tRNA processing</keyword>
<feature type="region of interest" description="Disordered" evidence="11">
    <location>
        <begin position="173"/>
        <end position="222"/>
    </location>
</feature>
<feature type="compositionally biased region" description="Low complexity" evidence="11">
    <location>
        <begin position="1372"/>
        <end position="1389"/>
    </location>
</feature>
<reference evidence="13" key="1">
    <citation type="journal article" date="2020" name="bioRxiv">
        <title>Comparative genomics of Chlamydomonas.</title>
        <authorList>
            <person name="Craig R.J."/>
            <person name="Hasan A.R."/>
            <person name="Ness R.W."/>
            <person name="Keightley P.D."/>
        </authorList>
    </citation>
    <scope>NUCLEOTIDE SEQUENCE</scope>
    <source>
        <strain evidence="13">CCAP 11/173</strain>
    </source>
</reference>
<feature type="region of interest" description="Disordered" evidence="11">
    <location>
        <begin position="1298"/>
        <end position="1398"/>
    </location>
</feature>
<feature type="region of interest" description="Disordered" evidence="11">
    <location>
        <begin position="691"/>
        <end position="713"/>
    </location>
</feature>
<feature type="compositionally biased region" description="Low complexity" evidence="11">
    <location>
        <begin position="1306"/>
        <end position="1346"/>
    </location>
</feature>
<feature type="region of interest" description="Disordered" evidence="11">
    <location>
        <begin position="1436"/>
        <end position="1555"/>
    </location>
</feature>
<evidence type="ECO:0000256" key="2">
    <source>
        <dbReference type="ARBA" id="ARBA00001947"/>
    </source>
</evidence>
<evidence type="ECO:0000313" key="14">
    <source>
        <dbReference type="Proteomes" id="UP000613740"/>
    </source>
</evidence>
<evidence type="ECO:0000256" key="4">
    <source>
        <dbReference type="ARBA" id="ARBA00012477"/>
    </source>
</evidence>
<comment type="catalytic activity">
    <reaction evidence="1">
        <text>Endonucleolytic cleavage of RNA, removing extra 3' nucleotides from tRNA precursor, generating 3' termini of tRNAs. A 3'-hydroxy group is left at the tRNA terminus and a 5'-phosphoryl group is left at the trailer molecule.</text>
        <dbReference type="EC" id="3.1.26.11"/>
    </reaction>
</comment>
<evidence type="ECO:0000313" key="13">
    <source>
        <dbReference type="EMBL" id="KAG2447367.1"/>
    </source>
</evidence>
<dbReference type="GO" id="GO:0046872">
    <property type="term" value="F:metal ion binding"/>
    <property type="evidence" value="ECO:0007669"/>
    <property type="project" value="UniProtKB-KW"/>
</dbReference>
<feature type="region of interest" description="Disordered" evidence="11">
    <location>
        <begin position="1701"/>
        <end position="1727"/>
    </location>
</feature>
<gene>
    <name evidence="13" type="ORF">HYH02_007695</name>
</gene>
<feature type="domain" description="Metallo-beta-lactamase" evidence="12">
    <location>
        <begin position="1928"/>
        <end position="2000"/>
    </location>
</feature>
<feature type="compositionally biased region" description="Low complexity" evidence="11">
    <location>
        <begin position="1543"/>
        <end position="1555"/>
    </location>
</feature>
<feature type="compositionally biased region" description="Low complexity" evidence="11">
    <location>
        <begin position="964"/>
        <end position="977"/>
    </location>
</feature>
<feature type="compositionally biased region" description="Low complexity" evidence="11">
    <location>
        <begin position="330"/>
        <end position="341"/>
    </location>
</feature>
<dbReference type="GO" id="GO:0042781">
    <property type="term" value="F:3'-tRNA processing endoribonuclease activity"/>
    <property type="evidence" value="ECO:0007669"/>
    <property type="project" value="UniProtKB-EC"/>
</dbReference>
<feature type="compositionally biased region" description="Pro residues" evidence="11">
    <location>
        <begin position="1525"/>
        <end position="1542"/>
    </location>
</feature>
<evidence type="ECO:0000256" key="6">
    <source>
        <dbReference type="ARBA" id="ARBA00022722"/>
    </source>
</evidence>
<feature type="compositionally biased region" description="Low complexity" evidence="11">
    <location>
        <begin position="1581"/>
        <end position="1596"/>
    </location>
</feature>
<organism evidence="13 14">
    <name type="scientific">Chlamydomonas schloesseri</name>
    <dbReference type="NCBI Taxonomy" id="2026947"/>
    <lineage>
        <taxon>Eukaryota</taxon>
        <taxon>Viridiplantae</taxon>
        <taxon>Chlorophyta</taxon>
        <taxon>core chlorophytes</taxon>
        <taxon>Chlorophyceae</taxon>
        <taxon>CS clade</taxon>
        <taxon>Chlamydomonadales</taxon>
        <taxon>Chlamydomonadaceae</taxon>
        <taxon>Chlamydomonas</taxon>
    </lineage>
</organism>
<feature type="compositionally biased region" description="Basic residues" evidence="11">
    <location>
        <begin position="699"/>
        <end position="710"/>
    </location>
</feature>
<dbReference type="Proteomes" id="UP000613740">
    <property type="component" value="Unassembled WGS sequence"/>
</dbReference>
<dbReference type="InterPro" id="IPR047151">
    <property type="entry name" value="RNZ2-like"/>
</dbReference>
<feature type="region of interest" description="Disordered" evidence="11">
    <location>
        <begin position="1581"/>
        <end position="1616"/>
    </location>
</feature>
<evidence type="ECO:0000259" key="12">
    <source>
        <dbReference type="Pfam" id="PF12706"/>
    </source>
</evidence>
<feature type="compositionally biased region" description="Acidic residues" evidence="11">
    <location>
        <begin position="552"/>
        <end position="564"/>
    </location>
</feature>
<accession>A0A836B4I1</accession>
<dbReference type="EC" id="3.1.26.11" evidence="4"/>
<evidence type="ECO:0000256" key="9">
    <source>
        <dbReference type="ARBA" id="ARBA00022801"/>
    </source>
</evidence>
<dbReference type="Pfam" id="PF12706">
    <property type="entry name" value="Lactamase_B_2"/>
    <property type="match status" value="2"/>
</dbReference>
<name>A0A836B4I1_9CHLO</name>
<feature type="region of interest" description="Disordered" evidence="11">
    <location>
        <begin position="537"/>
        <end position="639"/>
    </location>
</feature>
<dbReference type="InterPro" id="IPR001279">
    <property type="entry name" value="Metallo-B-lactamas"/>
</dbReference>
<protein>
    <recommendedName>
        <fullName evidence="4">ribonuclease Z</fullName>
        <ecNumber evidence="4">3.1.26.11</ecNumber>
    </recommendedName>
</protein>
<feature type="region of interest" description="Disordered" evidence="11">
    <location>
        <begin position="1112"/>
        <end position="1132"/>
    </location>
</feature>
<dbReference type="GO" id="GO:0005739">
    <property type="term" value="C:mitochondrion"/>
    <property type="evidence" value="ECO:0007669"/>
    <property type="project" value="TreeGrafter"/>
</dbReference>
<evidence type="ECO:0000256" key="8">
    <source>
        <dbReference type="ARBA" id="ARBA00022759"/>
    </source>
</evidence>